<dbReference type="InterPro" id="IPR013332">
    <property type="entry name" value="KPR_N"/>
</dbReference>
<sequence length="455" mass="47229">MGGVMSDPDAHVPAADSTSGRSDGVRRAPPRLLVVGCGGIGGVVAAHLLEQGHDVTALTTNVGIADAIHLHGFRVRGETGPGTVRGNVVRSLGAKDRPFDYVLLATQPPQVEEAARNVLGHLAPDGAMVCFQNGLCEERVARIAGEGRVLGGIVAWGASMLEPGVYERTSPGGFVLGRHDGARDPRLDELGRILEAIGPTTVTDNLAGARWSKLAINCAISSLGTIAGDRLGVLMRHRFIRRLALEIMTEVVAVARATRVRLEKVSGTLDLDWIALTEAERQVAGSAGLVAKHALLLAVGARFRRMRSSMLSAIERGRTPAVEFLNGEVISRGSDLGIPTPINAAIRDEVLTVAAGRHRPGMEYARALFDRTRDLAAGAQVPVSAVVASASAPAGEGEDAESAASAESASDVVSTAGAEHAPHAPQAPRAPRAPHEEAVNAADGDEPRDGPGAAA</sequence>
<dbReference type="SUPFAM" id="SSF48179">
    <property type="entry name" value="6-phosphogluconate dehydrogenase C-terminal domain-like"/>
    <property type="match status" value="1"/>
</dbReference>
<feature type="region of interest" description="Disordered" evidence="9">
    <location>
        <begin position="1"/>
        <end position="26"/>
    </location>
</feature>
<dbReference type="EMBL" id="ASRX01000017">
    <property type="protein sequence ID" value="EYF06279.1"/>
    <property type="molecule type" value="Genomic_DNA"/>
</dbReference>
<dbReference type="InterPro" id="IPR051402">
    <property type="entry name" value="KPR-Related"/>
</dbReference>
<dbReference type="Pfam" id="PF02558">
    <property type="entry name" value="ApbA"/>
    <property type="match status" value="1"/>
</dbReference>
<evidence type="ECO:0000256" key="8">
    <source>
        <dbReference type="ARBA" id="ARBA00048793"/>
    </source>
</evidence>
<dbReference type="AlphaFoldDB" id="A0A017TAL4"/>
<evidence type="ECO:0000256" key="7">
    <source>
        <dbReference type="ARBA" id="ARBA00032024"/>
    </source>
</evidence>
<protein>
    <recommendedName>
        <fullName evidence="4">2-dehydropantoate 2-reductase</fullName>
        <ecNumber evidence="3">1.1.1.169</ecNumber>
    </recommendedName>
    <alternativeName>
        <fullName evidence="7">Ketopantoate reductase</fullName>
    </alternativeName>
</protein>
<dbReference type="GO" id="GO:0005737">
    <property type="term" value="C:cytoplasm"/>
    <property type="evidence" value="ECO:0007669"/>
    <property type="project" value="TreeGrafter"/>
</dbReference>
<accession>A0A017TAL4</accession>
<keyword evidence="5" id="KW-0521">NADP</keyword>
<dbReference type="UniPathway" id="UPA00028">
    <property type="reaction ID" value="UER00004"/>
</dbReference>
<reference evidence="12 13" key="1">
    <citation type="submission" date="2013-05" db="EMBL/GenBank/DDBJ databases">
        <title>Genome assembly of Chondromyces apiculatus DSM 436.</title>
        <authorList>
            <person name="Sharma G."/>
            <person name="Khatri I."/>
            <person name="Kaur C."/>
            <person name="Mayilraj S."/>
            <person name="Subramanian S."/>
        </authorList>
    </citation>
    <scope>NUCLEOTIDE SEQUENCE [LARGE SCALE GENOMIC DNA]</scope>
    <source>
        <strain evidence="12 13">DSM 436</strain>
    </source>
</reference>
<feature type="region of interest" description="Disordered" evidence="9">
    <location>
        <begin position="392"/>
        <end position="455"/>
    </location>
</feature>
<dbReference type="Proteomes" id="UP000019678">
    <property type="component" value="Unassembled WGS sequence"/>
</dbReference>
<dbReference type="Gene3D" id="3.40.50.720">
    <property type="entry name" value="NAD(P)-binding Rossmann-like Domain"/>
    <property type="match status" value="1"/>
</dbReference>
<dbReference type="SUPFAM" id="SSF51735">
    <property type="entry name" value="NAD(P)-binding Rossmann-fold domains"/>
    <property type="match status" value="1"/>
</dbReference>
<dbReference type="eggNOG" id="COG1893">
    <property type="taxonomic scope" value="Bacteria"/>
</dbReference>
<organism evidence="12 13">
    <name type="scientific">Chondromyces apiculatus DSM 436</name>
    <dbReference type="NCBI Taxonomy" id="1192034"/>
    <lineage>
        <taxon>Bacteria</taxon>
        <taxon>Pseudomonadati</taxon>
        <taxon>Myxococcota</taxon>
        <taxon>Polyangia</taxon>
        <taxon>Polyangiales</taxon>
        <taxon>Polyangiaceae</taxon>
        <taxon>Chondromyces</taxon>
    </lineage>
</organism>
<evidence type="ECO:0000256" key="9">
    <source>
        <dbReference type="SAM" id="MobiDB-lite"/>
    </source>
</evidence>
<evidence type="ECO:0000313" key="13">
    <source>
        <dbReference type="Proteomes" id="UP000019678"/>
    </source>
</evidence>
<feature type="domain" description="Ketopantoate reductase C-terminal" evidence="11">
    <location>
        <begin position="205"/>
        <end position="347"/>
    </location>
</feature>
<keyword evidence="13" id="KW-1185">Reference proteome</keyword>
<feature type="domain" description="Ketopantoate reductase N-terminal" evidence="10">
    <location>
        <begin position="33"/>
        <end position="180"/>
    </location>
</feature>
<keyword evidence="6" id="KW-0560">Oxidoreductase</keyword>
<comment type="similarity">
    <text evidence="2">Belongs to the ketopantoate reductase family.</text>
</comment>
<dbReference type="InterPro" id="IPR036291">
    <property type="entry name" value="NAD(P)-bd_dom_sf"/>
</dbReference>
<feature type="compositionally biased region" description="Low complexity" evidence="9">
    <location>
        <begin position="402"/>
        <end position="414"/>
    </location>
</feature>
<dbReference type="InterPro" id="IPR003710">
    <property type="entry name" value="ApbA"/>
</dbReference>
<evidence type="ECO:0000256" key="4">
    <source>
        <dbReference type="ARBA" id="ARBA00019465"/>
    </source>
</evidence>
<evidence type="ECO:0000256" key="3">
    <source>
        <dbReference type="ARBA" id="ARBA00013014"/>
    </source>
</evidence>
<dbReference type="PANTHER" id="PTHR21708">
    <property type="entry name" value="PROBABLE 2-DEHYDROPANTOATE 2-REDUCTASE"/>
    <property type="match status" value="1"/>
</dbReference>
<name>A0A017TAL4_9BACT</name>
<comment type="pathway">
    <text evidence="1">Cofactor biosynthesis; (R)-pantothenate biosynthesis; (R)-pantoate from 3-methyl-2-oxobutanoate: step 2/2.</text>
</comment>
<evidence type="ECO:0000313" key="12">
    <source>
        <dbReference type="EMBL" id="EYF06279.1"/>
    </source>
</evidence>
<evidence type="ECO:0000256" key="2">
    <source>
        <dbReference type="ARBA" id="ARBA00007870"/>
    </source>
</evidence>
<dbReference type="GO" id="GO:0008677">
    <property type="term" value="F:2-dehydropantoate 2-reductase activity"/>
    <property type="evidence" value="ECO:0007669"/>
    <property type="project" value="UniProtKB-EC"/>
</dbReference>
<evidence type="ECO:0000256" key="1">
    <source>
        <dbReference type="ARBA" id="ARBA00004994"/>
    </source>
</evidence>
<comment type="catalytic activity">
    <reaction evidence="8">
        <text>(R)-pantoate + NADP(+) = 2-dehydropantoate + NADPH + H(+)</text>
        <dbReference type="Rhea" id="RHEA:16233"/>
        <dbReference type="ChEBI" id="CHEBI:11561"/>
        <dbReference type="ChEBI" id="CHEBI:15378"/>
        <dbReference type="ChEBI" id="CHEBI:15980"/>
        <dbReference type="ChEBI" id="CHEBI:57783"/>
        <dbReference type="ChEBI" id="CHEBI:58349"/>
        <dbReference type="EC" id="1.1.1.169"/>
    </reaction>
</comment>
<proteinExistence type="inferred from homology"/>
<dbReference type="Gene3D" id="1.10.1040.10">
    <property type="entry name" value="N-(1-d-carboxylethyl)-l-norvaline Dehydrogenase, domain 2"/>
    <property type="match status" value="1"/>
</dbReference>
<dbReference type="PANTHER" id="PTHR21708:SF26">
    <property type="entry name" value="2-DEHYDROPANTOATE 2-REDUCTASE"/>
    <property type="match status" value="1"/>
</dbReference>
<evidence type="ECO:0000256" key="5">
    <source>
        <dbReference type="ARBA" id="ARBA00022857"/>
    </source>
</evidence>
<dbReference type="NCBIfam" id="TIGR00745">
    <property type="entry name" value="apbA_panE"/>
    <property type="match status" value="1"/>
</dbReference>
<comment type="caution">
    <text evidence="12">The sequence shown here is derived from an EMBL/GenBank/DDBJ whole genome shotgun (WGS) entry which is preliminary data.</text>
</comment>
<gene>
    <name evidence="12" type="ORF">CAP_2157</name>
</gene>
<evidence type="ECO:0000259" key="11">
    <source>
        <dbReference type="Pfam" id="PF08546"/>
    </source>
</evidence>
<dbReference type="Pfam" id="PF08546">
    <property type="entry name" value="ApbA_C"/>
    <property type="match status" value="1"/>
</dbReference>
<evidence type="ECO:0000259" key="10">
    <source>
        <dbReference type="Pfam" id="PF02558"/>
    </source>
</evidence>
<dbReference type="GO" id="GO:0015940">
    <property type="term" value="P:pantothenate biosynthetic process"/>
    <property type="evidence" value="ECO:0007669"/>
    <property type="project" value="UniProtKB-UniPathway"/>
</dbReference>
<dbReference type="EC" id="1.1.1.169" evidence="3"/>
<dbReference type="STRING" id="1192034.CAP_2157"/>
<dbReference type="InterPro" id="IPR013752">
    <property type="entry name" value="KPA_reductase"/>
</dbReference>
<dbReference type="InterPro" id="IPR008927">
    <property type="entry name" value="6-PGluconate_DH-like_C_sf"/>
</dbReference>
<evidence type="ECO:0000256" key="6">
    <source>
        <dbReference type="ARBA" id="ARBA00023002"/>
    </source>
</evidence>
<dbReference type="InterPro" id="IPR013328">
    <property type="entry name" value="6PGD_dom2"/>
</dbReference>